<evidence type="ECO:0000256" key="6">
    <source>
        <dbReference type="PIRSR" id="PIRSR005604-1"/>
    </source>
</evidence>
<keyword evidence="11" id="KW-1185">Reference proteome</keyword>
<proteinExistence type="inferred from homology"/>
<feature type="active site" description="Nucleophile" evidence="6">
    <location>
        <position position="96"/>
    </location>
</feature>
<evidence type="ECO:0000256" key="3">
    <source>
        <dbReference type="ARBA" id="ARBA00023157"/>
    </source>
</evidence>
<evidence type="ECO:0000256" key="8">
    <source>
        <dbReference type="RuleBase" id="RU361120"/>
    </source>
</evidence>
<dbReference type="AlphaFoldDB" id="A0A9Q0JXG8"/>
<comment type="function">
    <text evidence="8">Catalyzes xyloglucan endohydrolysis (XEH) and/or endotransglycosylation (XET). Cleaves and religates xyloglucan polymers, an essential constituent of the primary cell wall, and thereby participates in cell wall construction of growing tissues.</text>
</comment>
<dbReference type="EC" id="2.4.1.207" evidence="8"/>
<dbReference type="EMBL" id="JAMYWD010000011">
    <property type="protein sequence ID" value="KAJ4955486.1"/>
    <property type="molecule type" value="Genomic_DNA"/>
</dbReference>
<keyword evidence="8" id="KW-0732">Signal</keyword>
<comment type="subcellular location">
    <subcellularLocation>
        <location evidence="8">Secreted</location>
        <location evidence="8">Cell wall</location>
    </subcellularLocation>
    <subcellularLocation>
        <location evidence="8">Secreted</location>
        <location evidence="8">Extracellular space</location>
        <location evidence="8">Apoplast</location>
    </subcellularLocation>
</comment>
<feature type="chain" id="PRO_5040539492" description="Xyloglucan endotransglucosylase/hydrolase" evidence="8">
    <location>
        <begin position="21"/>
        <end position="285"/>
    </location>
</feature>
<evidence type="ECO:0000256" key="1">
    <source>
        <dbReference type="ARBA" id="ARBA00022679"/>
    </source>
</evidence>
<evidence type="ECO:0000259" key="9">
    <source>
        <dbReference type="PROSITE" id="PS51762"/>
    </source>
</evidence>
<dbReference type="InterPro" id="IPR008264">
    <property type="entry name" value="Beta_glucanase"/>
</dbReference>
<keyword evidence="8" id="KW-0052">Apoplast</keyword>
<dbReference type="InterPro" id="IPR000757">
    <property type="entry name" value="Beta-glucanase-like"/>
</dbReference>
<evidence type="ECO:0000256" key="4">
    <source>
        <dbReference type="ARBA" id="ARBA00023180"/>
    </source>
</evidence>
<evidence type="ECO:0000256" key="5">
    <source>
        <dbReference type="ARBA" id="ARBA00023295"/>
    </source>
</evidence>
<keyword evidence="1 8" id="KW-0808">Transferase</keyword>
<evidence type="ECO:0000256" key="2">
    <source>
        <dbReference type="ARBA" id="ARBA00022801"/>
    </source>
</evidence>
<dbReference type="PRINTS" id="PR00737">
    <property type="entry name" value="GLHYDRLASE16"/>
</dbReference>
<keyword evidence="5 8" id="KW-0326">Glycosidase</keyword>
<comment type="PTM">
    <text evidence="8">Contains at least one intrachain disulfide bond essential for its enzymatic activity.</text>
</comment>
<evidence type="ECO:0000313" key="11">
    <source>
        <dbReference type="Proteomes" id="UP001141806"/>
    </source>
</evidence>
<dbReference type="PROSITE" id="PS51762">
    <property type="entry name" value="GH16_2"/>
    <property type="match status" value="1"/>
</dbReference>
<dbReference type="PROSITE" id="PS01034">
    <property type="entry name" value="GH16_1"/>
    <property type="match status" value="1"/>
</dbReference>
<dbReference type="Gene3D" id="2.60.120.200">
    <property type="match status" value="1"/>
</dbReference>
<dbReference type="PANTHER" id="PTHR31062">
    <property type="entry name" value="XYLOGLUCAN ENDOTRANSGLUCOSYLASE/HYDROLASE PROTEIN 8-RELATED"/>
    <property type="match status" value="1"/>
</dbReference>
<dbReference type="InterPro" id="IPR016455">
    <property type="entry name" value="XTH"/>
</dbReference>
<protein>
    <recommendedName>
        <fullName evidence="8">Xyloglucan endotransglucosylase/hydrolase</fullName>
        <ecNumber evidence="8">2.4.1.207</ecNumber>
    </recommendedName>
</protein>
<dbReference type="InterPro" id="IPR044791">
    <property type="entry name" value="Beta-glucanase/XTH"/>
</dbReference>
<dbReference type="Proteomes" id="UP001141806">
    <property type="component" value="Unassembled WGS sequence"/>
</dbReference>
<feature type="signal peptide" evidence="8">
    <location>
        <begin position="1"/>
        <end position="20"/>
    </location>
</feature>
<dbReference type="Pfam" id="PF00722">
    <property type="entry name" value="Glyco_hydro_16"/>
    <property type="match status" value="1"/>
</dbReference>
<reference evidence="10" key="1">
    <citation type="journal article" date="2023" name="Plant J.">
        <title>The genome of the king protea, Protea cynaroides.</title>
        <authorList>
            <person name="Chang J."/>
            <person name="Duong T.A."/>
            <person name="Schoeman C."/>
            <person name="Ma X."/>
            <person name="Roodt D."/>
            <person name="Barker N."/>
            <person name="Li Z."/>
            <person name="Van de Peer Y."/>
            <person name="Mizrachi E."/>
        </authorList>
    </citation>
    <scope>NUCLEOTIDE SEQUENCE</scope>
    <source>
        <tissue evidence="10">Young leaves</tissue>
    </source>
</reference>
<dbReference type="InterPro" id="IPR013320">
    <property type="entry name" value="ConA-like_dom_sf"/>
</dbReference>
<dbReference type="GO" id="GO:0010411">
    <property type="term" value="P:xyloglucan metabolic process"/>
    <property type="evidence" value="ECO:0007669"/>
    <property type="project" value="InterPro"/>
</dbReference>
<dbReference type="GO" id="GO:0004553">
    <property type="term" value="F:hydrolase activity, hydrolyzing O-glycosyl compounds"/>
    <property type="evidence" value="ECO:0007669"/>
    <property type="project" value="InterPro"/>
</dbReference>
<comment type="similarity">
    <text evidence="8">Belongs to the glycosyl hydrolase 16 family.</text>
</comment>
<comment type="caution">
    <text evidence="10">The sequence shown here is derived from an EMBL/GenBank/DDBJ whole genome shotgun (WGS) entry which is preliminary data.</text>
</comment>
<keyword evidence="8" id="KW-0964">Secreted</keyword>
<keyword evidence="2 8" id="KW-0378">Hydrolase</keyword>
<organism evidence="10 11">
    <name type="scientific">Protea cynaroides</name>
    <dbReference type="NCBI Taxonomy" id="273540"/>
    <lineage>
        <taxon>Eukaryota</taxon>
        <taxon>Viridiplantae</taxon>
        <taxon>Streptophyta</taxon>
        <taxon>Embryophyta</taxon>
        <taxon>Tracheophyta</taxon>
        <taxon>Spermatophyta</taxon>
        <taxon>Magnoliopsida</taxon>
        <taxon>Proteales</taxon>
        <taxon>Proteaceae</taxon>
        <taxon>Protea</taxon>
    </lineage>
</organism>
<dbReference type="OrthoDB" id="4781at2759"/>
<dbReference type="FunFam" id="2.60.120.200:FF:000025">
    <property type="entry name" value="Xyloglucan endotransglucosylase/hydrolase"/>
    <property type="match status" value="1"/>
</dbReference>
<accession>A0A9Q0JXG8</accession>
<feature type="glycosylation site" description="N-linked (GlcNAc...) asparagine" evidence="7">
    <location>
        <position position="104"/>
    </location>
</feature>
<dbReference type="SUPFAM" id="SSF49899">
    <property type="entry name" value="Concanavalin A-like lectins/glucanases"/>
    <property type="match status" value="1"/>
</dbReference>
<name>A0A9Q0JXG8_9MAGN</name>
<dbReference type="GO" id="GO:0071555">
    <property type="term" value="P:cell wall organization"/>
    <property type="evidence" value="ECO:0007669"/>
    <property type="project" value="UniProtKB-KW"/>
</dbReference>
<evidence type="ECO:0000256" key="7">
    <source>
        <dbReference type="PIRSR" id="PIRSR005604-2"/>
    </source>
</evidence>
<dbReference type="CDD" id="cd02176">
    <property type="entry name" value="GH16_XET"/>
    <property type="match status" value="1"/>
</dbReference>
<keyword evidence="3" id="KW-1015">Disulfide bond</keyword>
<gene>
    <name evidence="10" type="ORF">NE237_012269</name>
</gene>
<dbReference type="PIRSF" id="PIRSF005604">
    <property type="entry name" value="XET"/>
    <property type="match status" value="1"/>
</dbReference>
<keyword evidence="8" id="KW-0961">Cell wall biogenesis/degradation</keyword>
<dbReference type="InterPro" id="IPR010713">
    <property type="entry name" value="XET_C"/>
</dbReference>
<dbReference type="GO" id="GO:0042546">
    <property type="term" value="P:cell wall biogenesis"/>
    <property type="evidence" value="ECO:0007669"/>
    <property type="project" value="InterPro"/>
</dbReference>
<feature type="domain" description="GH16" evidence="9">
    <location>
        <begin position="1"/>
        <end position="210"/>
    </location>
</feature>
<keyword evidence="8" id="KW-0134">Cell wall</keyword>
<feature type="active site" description="Proton donor" evidence="6">
    <location>
        <position position="100"/>
    </location>
</feature>
<dbReference type="GO" id="GO:0048046">
    <property type="term" value="C:apoplast"/>
    <property type="evidence" value="ECO:0007669"/>
    <property type="project" value="UniProtKB-SubCell"/>
</dbReference>
<dbReference type="InterPro" id="IPR008263">
    <property type="entry name" value="GH16_AS"/>
</dbReference>
<sequence>MPSMILLGLLLASSLMAASADELSQDFFLTGVGGQILNNGQLLMLSLDNTTGGSGFESKDTYLFGRFDMDIKLVPGNSAGTVTTFYLSSQGSNHDEIDFEFLGNLSGDPYTIHTNVFSQGIGGREMQFQLWFDPTLDFHTYTFIWNSVQIIFMVDNIPIREFKNRESDGLSYPNKQPMTIYSSLWDGEQWATRGGAVKTNWTDAPFETFFKNFNGNACVVFPNGISSCDSKTSTSSLSWQSQQLNSEGRSYLRWVQKHFMTYNYCKDYKRFPNGFPPECRSSKSH</sequence>
<dbReference type="Pfam" id="PF06955">
    <property type="entry name" value="XET_C"/>
    <property type="match status" value="1"/>
</dbReference>
<evidence type="ECO:0000313" key="10">
    <source>
        <dbReference type="EMBL" id="KAJ4955486.1"/>
    </source>
</evidence>
<keyword evidence="4" id="KW-0325">Glycoprotein</keyword>
<dbReference type="GO" id="GO:0016762">
    <property type="term" value="F:xyloglucan:xyloglucosyl transferase activity"/>
    <property type="evidence" value="ECO:0007669"/>
    <property type="project" value="UniProtKB-EC"/>
</dbReference>